<accession>A0A8J5H5A1</accession>
<sequence length="114" mass="12923">MSFHSRRDGSVPMRKDCFSMCNKRMGALWICLIQAGEAEKNMLHEFVTLSGASTTSVWNSSITHVIAAVDEHGACSRTLKGLRLAWRLVAHWQRNLLKSPTTFTDHLMDQEMDD</sequence>
<keyword evidence="4" id="KW-0234">DNA repair</keyword>
<evidence type="ECO:0000313" key="6">
    <source>
        <dbReference type="EMBL" id="KAG6509985.1"/>
    </source>
</evidence>
<protein>
    <submittedName>
        <fullName evidence="6">Uncharacterized protein</fullName>
    </submittedName>
</protein>
<dbReference type="PANTHER" id="PTHR13763">
    <property type="entry name" value="BREAST CANCER TYPE 1 SUSCEPTIBILITY PROTEIN BRCA1"/>
    <property type="match status" value="1"/>
</dbReference>
<evidence type="ECO:0000256" key="3">
    <source>
        <dbReference type="ARBA" id="ARBA00022763"/>
    </source>
</evidence>
<evidence type="ECO:0000256" key="5">
    <source>
        <dbReference type="ARBA" id="ARBA00023242"/>
    </source>
</evidence>
<comment type="subcellular location">
    <subcellularLocation>
        <location evidence="1">Nucleus</location>
    </subcellularLocation>
</comment>
<reference evidence="6 7" key="1">
    <citation type="submission" date="2020-08" db="EMBL/GenBank/DDBJ databases">
        <title>Plant Genome Project.</title>
        <authorList>
            <person name="Zhang R.-G."/>
        </authorList>
    </citation>
    <scope>NUCLEOTIDE SEQUENCE [LARGE SCALE GENOMIC DNA]</scope>
    <source>
        <tissue evidence="6">Rhizome</tissue>
    </source>
</reference>
<evidence type="ECO:0000256" key="4">
    <source>
        <dbReference type="ARBA" id="ARBA00023204"/>
    </source>
</evidence>
<dbReference type="GO" id="GO:0000724">
    <property type="term" value="P:double-strand break repair via homologous recombination"/>
    <property type="evidence" value="ECO:0007669"/>
    <property type="project" value="TreeGrafter"/>
</dbReference>
<keyword evidence="2" id="KW-0677">Repeat</keyword>
<dbReference type="PANTHER" id="PTHR13763:SF9">
    <property type="entry name" value="BRCA1-ASSOCIATED RING DOMAIN PROTEIN 1"/>
    <property type="match status" value="1"/>
</dbReference>
<keyword evidence="5" id="KW-0539">Nucleus</keyword>
<keyword evidence="3" id="KW-0227">DNA damage</keyword>
<evidence type="ECO:0000256" key="1">
    <source>
        <dbReference type="ARBA" id="ARBA00004123"/>
    </source>
</evidence>
<evidence type="ECO:0000256" key="2">
    <source>
        <dbReference type="ARBA" id="ARBA00022737"/>
    </source>
</evidence>
<name>A0A8J5H5A1_ZINOF</name>
<keyword evidence="7" id="KW-1185">Reference proteome</keyword>
<dbReference type="EMBL" id="JACMSC010000008">
    <property type="protein sequence ID" value="KAG6509985.1"/>
    <property type="molecule type" value="Genomic_DNA"/>
</dbReference>
<dbReference type="AlphaFoldDB" id="A0A8J5H5A1"/>
<evidence type="ECO:0000313" key="7">
    <source>
        <dbReference type="Proteomes" id="UP000734854"/>
    </source>
</evidence>
<dbReference type="Proteomes" id="UP000734854">
    <property type="component" value="Unassembled WGS sequence"/>
</dbReference>
<dbReference type="SUPFAM" id="SSF52113">
    <property type="entry name" value="BRCT domain"/>
    <property type="match status" value="1"/>
</dbReference>
<comment type="caution">
    <text evidence="6">The sequence shown here is derived from an EMBL/GenBank/DDBJ whole genome shotgun (WGS) entry which is preliminary data.</text>
</comment>
<proteinExistence type="predicted"/>
<dbReference type="GO" id="GO:0005634">
    <property type="term" value="C:nucleus"/>
    <property type="evidence" value="ECO:0007669"/>
    <property type="project" value="UniProtKB-SubCell"/>
</dbReference>
<dbReference type="InterPro" id="IPR031099">
    <property type="entry name" value="BRCA1-associated"/>
</dbReference>
<dbReference type="Gene3D" id="3.40.50.10190">
    <property type="entry name" value="BRCT domain"/>
    <property type="match status" value="1"/>
</dbReference>
<gene>
    <name evidence="6" type="ORF">ZIOFF_027993</name>
</gene>
<organism evidence="6 7">
    <name type="scientific">Zingiber officinale</name>
    <name type="common">Ginger</name>
    <name type="synonym">Amomum zingiber</name>
    <dbReference type="NCBI Taxonomy" id="94328"/>
    <lineage>
        <taxon>Eukaryota</taxon>
        <taxon>Viridiplantae</taxon>
        <taxon>Streptophyta</taxon>
        <taxon>Embryophyta</taxon>
        <taxon>Tracheophyta</taxon>
        <taxon>Spermatophyta</taxon>
        <taxon>Magnoliopsida</taxon>
        <taxon>Liliopsida</taxon>
        <taxon>Zingiberales</taxon>
        <taxon>Zingiberaceae</taxon>
        <taxon>Zingiber</taxon>
    </lineage>
</organism>
<dbReference type="GO" id="GO:0004842">
    <property type="term" value="F:ubiquitin-protein transferase activity"/>
    <property type="evidence" value="ECO:0007669"/>
    <property type="project" value="TreeGrafter"/>
</dbReference>
<dbReference type="InterPro" id="IPR036420">
    <property type="entry name" value="BRCT_dom_sf"/>
</dbReference>
<dbReference type="GO" id="GO:0045944">
    <property type="term" value="P:positive regulation of transcription by RNA polymerase II"/>
    <property type="evidence" value="ECO:0007669"/>
    <property type="project" value="TreeGrafter"/>
</dbReference>